<dbReference type="GO" id="GO:0003684">
    <property type="term" value="F:damaged DNA binding"/>
    <property type="evidence" value="ECO:0007669"/>
    <property type="project" value="InterPro"/>
</dbReference>
<dbReference type="Proteomes" id="UP000055060">
    <property type="component" value="Unassembled WGS sequence"/>
</dbReference>
<keyword evidence="12 19" id="KW-0456">Lyase</keyword>
<keyword evidence="14" id="KW-0326">Glycosidase</keyword>
<proteinExistence type="inferred from homology"/>
<dbReference type="GO" id="GO:0034039">
    <property type="term" value="F:8-oxo-7,8-dihydroguanine DNA N-glycosylase activity"/>
    <property type="evidence" value="ECO:0007669"/>
    <property type="project" value="TreeGrafter"/>
</dbReference>
<sequence>MPELPEVETIVRALRDGGRGGPSIVGQVVQSVDLLWSRTLAEPLPAEFEARLPGQQVVNVERRGKFVILRLSRDFLLIHLRMSGDLRVEPGGALQPHDRLILNFTDGLRLVFNDARKFGRAWLTPDPDTIVGGLGPEPFDPALSGDEFYRRLAQRRRQIKTLLLDQTFLAGVGNIYSDEALHLARIHPLQNSAHISREQAERLLQALREVLTQGIRTNGASIDWVYRGGEFQNTFRVYGRKGLPCPVCGTPIARLVVGQRSTHFCPKCQVLAGAETISGRD</sequence>
<evidence type="ECO:0000256" key="4">
    <source>
        <dbReference type="ARBA" id="ARBA00011245"/>
    </source>
</evidence>
<name>A0A0S7BLR8_9CHLR</name>
<evidence type="ECO:0000256" key="9">
    <source>
        <dbReference type="ARBA" id="ARBA00022833"/>
    </source>
</evidence>
<dbReference type="CDD" id="cd08966">
    <property type="entry name" value="EcFpg-like_N"/>
    <property type="match status" value="1"/>
</dbReference>
<dbReference type="NCBIfam" id="NF002211">
    <property type="entry name" value="PRK01103.1"/>
    <property type="match status" value="1"/>
</dbReference>
<dbReference type="NCBIfam" id="TIGR00577">
    <property type="entry name" value="fpg"/>
    <property type="match status" value="1"/>
</dbReference>
<dbReference type="SMART" id="SM01232">
    <property type="entry name" value="H2TH"/>
    <property type="match status" value="1"/>
</dbReference>
<dbReference type="STRING" id="360412.LARV_03411"/>
<keyword evidence="13" id="KW-0511">Multifunctional enzyme</keyword>
<keyword evidence="7 16" id="KW-0863">Zinc-finger</keyword>
<evidence type="ECO:0000313" key="20">
    <source>
        <dbReference type="Proteomes" id="UP000055060"/>
    </source>
</evidence>
<dbReference type="InterPro" id="IPR000214">
    <property type="entry name" value="Znf_DNA_glyclase/AP_lyase"/>
</dbReference>
<dbReference type="SUPFAM" id="SSF81624">
    <property type="entry name" value="N-terminal domain of MutM-like DNA repair proteins"/>
    <property type="match status" value="1"/>
</dbReference>
<dbReference type="PROSITE" id="PS51066">
    <property type="entry name" value="ZF_FPG_2"/>
    <property type="match status" value="1"/>
</dbReference>
<dbReference type="GO" id="GO:0008270">
    <property type="term" value="F:zinc ion binding"/>
    <property type="evidence" value="ECO:0007669"/>
    <property type="project" value="UniProtKB-KW"/>
</dbReference>
<evidence type="ECO:0000256" key="1">
    <source>
        <dbReference type="ARBA" id="ARBA00001668"/>
    </source>
</evidence>
<dbReference type="InterPro" id="IPR015887">
    <property type="entry name" value="DNA_glyclase_Znf_dom_DNA_BS"/>
</dbReference>
<protein>
    <submittedName>
        <fullName evidence="19">DNA-(Apurinic or apyrimidinic site) lyase</fullName>
    </submittedName>
</protein>
<dbReference type="InterPro" id="IPR035937">
    <property type="entry name" value="FPG_N"/>
</dbReference>
<dbReference type="FunFam" id="1.10.8.50:FF:000003">
    <property type="entry name" value="Formamidopyrimidine-DNA glycosylase"/>
    <property type="match status" value="1"/>
</dbReference>
<feature type="domain" description="FPG-type" evidence="17">
    <location>
        <begin position="236"/>
        <end position="270"/>
    </location>
</feature>
<dbReference type="InterPro" id="IPR012319">
    <property type="entry name" value="FPG_cat"/>
</dbReference>
<organism evidence="19">
    <name type="scientific">Longilinea arvoryzae</name>
    <dbReference type="NCBI Taxonomy" id="360412"/>
    <lineage>
        <taxon>Bacteria</taxon>
        <taxon>Bacillati</taxon>
        <taxon>Chloroflexota</taxon>
        <taxon>Anaerolineae</taxon>
        <taxon>Anaerolineales</taxon>
        <taxon>Anaerolineaceae</taxon>
        <taxon>Longilinea</taxon>
    </lineage>
</organism>
<evidence type="ECO:0000256" key="6">
    <source>
        <dbReference type="ARBA" id="ARBA00022763"/>
    </source>
</evidence>
<evidence type="ECO:0000256" key="15">
    <source>
        <dbReference type="ARBA" id="ARBA00044632"/>
    </source>
</evidence>
<evidence type="ECO:0000256" key="11">
    <source>
        <dbReference type="ARBA" id="ARBA00023204"/>
    </source>
</evidence>
<evidence type="ECO:0000256" key="12">
    <source>
        <dbReference type="ARBA" id="ARBA00023239"/>
    </source>
</evidence>
<dbReference type="PANTHER" id="PTHR22993">
    <property type="entry name" value="FORMAMIDOPYRIMIDINE-DNA GLYCOSYLASE"/>
    <property type="match status" value="1"/>
</dbReference>
<dbReference type="Gene3D" id="1.10.8.50">
    <property type="match status" value="1"/>
</dbReference>
<evidence type="ECO:0000256" key="3">
    <source>
        <dbReference type="ARBA" id="ARBA00009409"/>
    </source>
</evidence>
<evidence type="ECO:0000256" key="8">
    <source>
        <dbReference type="ARBA" id="ARBA00022801"/>
    </source>
</evidence>
<dbReference type="SMART" id="SM00898">
    <property type="entry name" value="Fapy_DNA_glyco"/>
    <property type="match status" value="1"/>
</dbReference>
<dbReference type="EMBL" id="DF967972">
    <property type="protein sequence ID" value="GAP15619.1"/>
    <property type="molecule type" value="Genomic_DNA"/>
</dbReference>
<keyword evidence="10" id="KW-0238">DNA-binding</keyword>
<dbReference type="PROSITE" id="PS51068">
    <property type="entry name" value="FPG_CAT"/>
    <property type="match status" value="1"/>
</dbReference>
<dbReference type="GO" id="GO:0006284">
    <property type="term" value="P:base-excision repair"/>
    <property type="evidence" value="ECO:0007669"/>
    <property type="project" value="InterPro"/>
</dbReference>
<keyword evidence="5" id="KW-0479">Metal-binding</keyword>
<comment type="catalytic activity">
    <reaction evidence="15">
        <text>2'-deoxyribonucleotide-(2'-deoxyribose 5'-phosphate)-2'-deoxyribonucleotide-DNA = a 3'-end 2'-deoxyribonucleotide-(2,3-dehydro-2,3-deoxyribose 5'-phosphate)-DNA + a 5'-end 5'-phospho-2'-deoxyribonucleoside-DNA + H(+)</text>
        <dbReference type="Rhea" id="RHEA:66592"/>
        <dbReference type="Rhea" id="RHEA-COMP:13180"/>
        <dbReference type="Rhea" id="RHEA-COMP:16897"/>
        <dbReference type="Rhea" id="RHEA-COMP:17067"/>
        <dbReference type="ChEBI" id="CHEBI:15378"/>
        <dbReference type="ChEBI" id="CHEBI:136412"/>
        <dbReference type="ChEBI" id="CHEBI:157695"/>
        <dbReference type="ChEBI" id="CHEBI:167181"/>
        <dbReference type="EC" id="4.2.99.18"/>
    </reaction>
</comment>
<dbReference type="SUPFAM" id="SSF46946">
    <property type="entry name" value="S13-like H2TH domain"/>
    <property type="match status" value="1"/>
</dbReference>
<dbReference type="InterPro" id="IPR015886">
    <property type="entry name" value="H2TH_FPG"/>
</dbReference>
<evidence type="ECO:0000256" key="16">
    <source>
        <dbReference type="PROSITE-ProRule" id="PRU00391"/>
    </source>
</evidence>
<keyword evidence="11" id="KW-0234">DNA repair</keyword>
<dbReference type="SUPFAM" id="SSF57716">
    <property type="entry name" value="Glucocorticoid receptor-like (DNA-binding domain)"/>
    <property type="match status" value="1"/>
</dbReference>
<keyword evidence="8" id="KW-0378">Hydrolase</keyword>
<evidence type="ECO:0000256" key="10">
    <source>
        <dbReference type="ARBA" id="ARBA00023125"/>
    </source>
</evidence>
<evidence type="ECO:0000313" key="19">
    <source>
        <dbReference type="EMBL" id="GAP15619.1"/>
    </source>
</evidence>
<comment type="subunit">
    <text evidence="4">Monomer.</text>
</comment>
<dbReference type="InterPro" id="IPR010979">
    <property type="entry name" value="Ribosomal_uS13-like_H2TH"/>
</dbReference>
<accession>A0A0S7BLR8</accession>
<comment type="catalytic activity">
    <reaction evidence="1">
        <text>Hydrolysis of DNA containing ring-opened 7-methylguanine residues, releasing 2,6-diamino-4-hydroxy-5-(N-methyl)formamidopyrimidine.</text>
        <dbReference type="EC" id="3.2.2.23"/>
    </reaction>
</comment>
<gene>
    <name evidence="19" type="ORF">LARV_03411</name>
</gene>
<dbReference type="AlphaFoldDB" id="A0A0S7BLR8"/>
<dbReference type="PANTHER" id="PTHR22993:SF9">
    <property type="entry name" value="FORMAMIDOPYRIMIDINE-DNA GLYCOSYLASE"/>
    <property type="match status" value="1"/>
</dbReference>
<dbReference type="Gene3D" id="3.20.190.10">
    <property type="entry name" value="MutM-like, N-terminal"/>
    <property type="match status" value="1"/>
</dbReference>
<dbReference type="Pfam" id="PF06831">
    <property type="entry name" value="H2TH"/>
    <property type="match status" value="1"/>
</dbReference>
<evidence type="ECO:0000256" key="13">
    <source>
        <dbReference type="ARBA" id="ARBA00023268"/>
    </source>
</evidence>
<evidence type="ECO:0000256" key="2">
    <source>
        <dbReference type="ARBA" id="ARBA00001947"/>
    </source>
</evidence>
<dbReference type="OrthoDB" id="9800855at2"/>
<keyword evidence="20" id="KW-1185">Reference proteome</keyword>
<dbReference type="InterPro" id="IPR010663">
    <property type="entry name" value="Znf_FPG/IleRS"/>
</dbReference>
<dbReference type="PROSITE" id="PS01242">
    <property type="entry name" value="ZF_FPG_1"/>
    <property type="match status" value="1"/>
</dbReference>
<comment type="cofactor">
    <cofactor evidence="2">
        <name>Zn(2+)</name>
        <dbReference type="ChEBI" id="CHEBI:29105"/>
    </cofactor>
</comment>
<evidence type="ECO:0000256" key="5">
    <source>
        <dbReference type="ARBA" id="ARBA00022723"/>
    </source>
</evidence>
<evidence type="ECO:0000259" key="18">
    <source>
        <dbReference type="PROSITE" id="PS51068"/>
    </source>
</evidence>
<comment type="similarity">
    <text evidence="3">Belongs to the FPG family.</text>
</comment>
<feature type="domain" description="Formamidopyrimidine-DNA glycosylase catalytic" evidence="18">
    <location>
        <begin position="2"/>
        <end position="119"/>
    </location>
</feature>
<dbReference type="Pfam" id="PF01149">
    <property type="entry name" value="Fapy_DNA_glyco"/>
    <property type="match status" value="1"/>
</dbReference>
<evidence type="ECO:0000256" key="7">
    <source>
        <dbReference type="ARBA" id="ARBA00022771"/>
    </source>
</evidence>
<dbReference type="InterPro" id="IPR020629">
    <property type="entry name" value="FPG_Glyclase"/>
</dbReference>
<reference evidence="19" key="1">
    <citation type="submission" date="2015-07" db="EMBL/GenBank/DDBJ databases">
        <title>Draft Genome Sequences of Anaerolinea thermolimosa IMO-1, Bellilinea caldifistulae GOMI-1, Leptolinea tardivitalis YMTK-2, Levilinea saccharolytica KIBI-1,Longilinea arvoryzae KOME-1, Previously Described as Members of the Anaerolineaceae (Chloroflexi).</title>
        <authorList>
            <person name="Sekiguchi Y."/>
            <person name="Ohashi A."/>
            <person name="Matsuura N."/>
            <person name="Tourlousse M.D."/>
        </authorList>
    </citation>
    <scope>NUCLEOTIDE SEQUENCE [LARGE SCALE GENOMIC DNA]</scope>
    <source>
        <strain evidence="19">KOME-1</strain>
    </source>
</reference>
<keyword evidence="6" id="KW-0227">DNA damage</keyword>
<dbReference type="RefSeq" id="WP_075074788.1">
    <property type="nucleotide sequence ID" value="NZ_DF967972.1"/>
</dbReference>
<keyword evidence="9" id="KW-0862">Zinc</keyword>
<dbReference type="Pfam" id="PF06827">
    <property type="entry name" value="zf-FPG_IleRS"/>
    <property type="match status" value="1"/>
</dbReference>
<evidence type="ECO:0000259" key="17">
    <source>
        <dbReference type="PROSITE" id="PS51066"/>
    </source>
</evidence>
<dbReference type="GO" id="GO:0003690">
    <property type="term" value="F:double-stranded DNA binding"/>
    <property type="evidence" value="ECO:0007669"/>
    <property type="project" value="UniProtKB-ARBA"/>
</dbReference>
<dbReference type="GO" id="GO:0140078">
    <property type="term" value="F:class I DNA-(apurinic or apyrimidinic site) endonuclease activity"/>
    <property type="evidence" value="ECO:0007669"/>
    <property type="project" value="UniProtKB-EC"/>
</dbReference>
<evidence type="ECO:0000256" key="14">
    <source>
        <dbReference type="ARBA" id="ARBA00023295"/>
    </source>
</evidence>